<evidence type="ECO:0000313" key="2">
    <source>
        <dbReference type="EMBL" id="WJW68672.1"/>
    </source>
</evidence>
<organism evidence="2 3">
    <name type="scientific">Candidatus Chlorohelix allophototropha</name>
    <dbReference type="NCBI Taxonomy" id="3003348"/>
    <lineage>
        <taxon>Bacteria</taxon>
        <taxon>Bacillati</taxon>
        <taxon>Chloroflexota</taxon>
        <taxon>Chloroflexia</taxon>
        <taxon>Candidatus Chloroheliales</taxon>
        <taxon>Candidatus Chloroheliaceae</taxon>
        <taxon>Candidatus Chlorohelix</taxon>
    </lineage>
</organism>
<protein>
    <submittedName>
        <fullName evidence="2">Uncharacterized protein</fullName>
    </submittedName>
</protein>
<reference evidence="2" key="1">
    <citation type="journal article" date="2024" name="Nature">
        <title>Anoxygenic phototroph of the Chloroflexota uses a type I reaction centre.</title>
        <authorList>
            <person name="Tsuji J.M."/>
            <person name="Shaw N.A."/>
            <person name="Nagashima S."/>
            <person name="Venkiteswaran J.J."/>
            <person name="Schiff S.L."/>
            <person name="Watanabe T."/>
            <person name="Fukui M."/>
            <person name="Hanada S."/>
            <person name="Tank M."/>
            <person name="Neufeld J.D."/>
        </authorList>
    </citation>
    <scope>NUCLEOTIDE SEQUENCE</scope>
    <source>
        <strain evidence="2">L227-S17</strain>
    </source>
</reference>
<evidence type="ECO:0000313" key="3">
    <source>
        <dbReference type="Proteomes" id="UP001431572"/>
    </source>
</evidence>
<accession>A0ABY9B711</accession>
<feature type="region of interest" description="Disordered" evidence="1">
    <location>
        <begin position="101"/>
        <end position="126"/>
    </location>
</feature>
<name>A0ABY9B711_9CHLR</name>
<sequence length="126" mass="13805">MRPVLTHPKGVFKYAPTRISPVRAFANFPDCANPTYHCTVRVSPIRGTGGRIPMRSVLTHPKGVFKYAPTGILRVRAYAPIPPIAPPIVYLHRSGWVGAHSDAPGFNPTPPTNPNHAQPPRHPPRP</sequence>
<dbReference type="Proteomes" id="UP001431572">
    <property type="component" value="Chromosome 2"/>
</dbReference>
<evidence type="ECO:0000256" key="1">
    <source>
        <dbReference type="SAM" id="MobiDB-lite"/>
    </source>
</evidence>
<keyword evidence="3" id="KW-1185">Reference proteome</keyword>
<dbReference type="RefSeq" id="WP_341470577.1">
    <property type="nucleotide sequence ID" value="NZ_CP128400.1"/>
</dbReference>
<gene>
    <name evidence="2" type="ORF">OZ401_004288</name>
</gene>
<proteinExistence type="predicted"/>
<dbReference type="EMBL" id="CP128400">
    <property type="protein sequence ID" value="WJW68672.1"/>
    <property type="molecule type" value="Genomic_DNA"/>
</dbReference>